<dbReference type="InterPro" id="IPR012677">
    <property type="entry name" value="Nucleotide-bd_a/b_plait_sf"/>
</dbReference>
<evidence type="ECO:0000259" key="4">
    <source>
        <dbReference type="PROSITE" id="PS50102"/>
    </source>
</evidence>
<dbReference type="GO" id="GO:0005634">
    <property type="term" value="C:nucleus"/>
    <property type="evidence" value="ECO:0007669"/>
    <property type="project" value="TreeGrafter"/>
</dbReference>
<dbReference type="Gene3D" id="3.30.70.330">
    <property type="match status" value="1"/>
</dbReference>
<feature type="domain" description="RRM" evidence="4">
    <location>
        <begin position="79"/>
        <end position="156"/>
    </location>
</feature>
<accession>A0A023ZS93</accession>
<dbReference type="PROSITE" id="PS50102">
    <property type="entry name" value="RRM"/>
    <property type="match status" value="1"/>
</dbReference>
<name>A0A023ZS93_SCHMD</name>
<dbReference type="EMBL" id="KJ573359">
    <property type="protein sequence ID" value="AHY82409.1"/>
    <property type="molecule type" value="mRNA"/>
</dbReference>
<dbReference type="InterPro" id="IPR035979">
    <property type="entry name" value="RBD_domain_sf"/>
</dbReference>
<keyword evidence="1 2" id="KW-0694">RNA-binding</keyword>
<sequence length="205" mass="23156">MNMVDSLNDSSDDNFVSEISKDLEMDNEYASSKLLELDNTVDDDNLDQHIQSSVHPKGVNSKSYPPALTDDEKAELDVRSIYVGNVDYGSTAKELEAHFKGCGAINRITILTNKYTGHPKGFAYIEFAMPDSVDTAMLLDDSEFRSRQIKVMPKRTNLPGYSTTNRPPRRIRGGRSMIGRFHPVIGGRPRTSRFRRRGSYHYAPY</sequence>
<dbReference type="Pfam" id="PF00076">
    <property type="entry name" value="RRM_1"/>
    <property type="match status" value="1"/>
</dbReference>
<feature type="region of interest" description="Disordered" evidence="3">
    <location>
        <begin position="186"/>
        <end position="205"/>
    </location>
</feature>
<dbReference type="SUPFAM" id="SSF54928">
    <property type="entry name" value="RNA-binding domain, RBD"/>
    <property type="match status" value="1"/>
</dbReference>
<feature type="region of interest" description="Disordered" evidence="3">
    <location>
        <begin position="155"/>
        <end position="175"/>
    </location>
</feature>
<evidence type="ECO:0000256" key="2">
    <source>
        <dbReference type="PROSITE-ProRule" id="PRU00176"/>
    </source>
</evidence>
<dbReference type="PANTHER" id="PTHR23236:SF12">
    <property type="entry name" value="EUKARYOTIC INITIATION FACTOR 4B-RELATED"/>
    <property type="match status" value="1"/>
</dbReference>
<reference evidence="5" key="1">
    <citation type="journal article" date="2014" name="Elife">
        <title>Selective amputation of the pharynx identifies a FoxA-dependent regeneration program in planaria.</title>
        <authorList>
            <person name="Adler C.E."/>
            <person name="Seidel C.W."/>
            <person name="McKinney S.A."/>
            <person name="Sanchez Alvarado A."/>
        </authorList>
    </citation>
    <scope>NUCLEOTIDE SEQUENCE</scope>
    <source>
        <strain evidence="5">CIW4</strain>
    </source>
</reference>
<dbReference type="AlphaFoldDB" id="A0A023ZS93"/>
<evidence type="ECO:0000256" key="1">
    <source>
        <dbReference type="ARBA" id="ARBA00022884"/>
    </source>
</evidence>
<evidence type="ECO:0000256" key="3">
    <source>
        <dbReference type="SAM" id="MobiDB-lite"/>
    </source>
</evidence>
<evidence type="ECO:0000313" key="5">
    <source>
        <dbReference type="EMBL" id="AHY82409.1"/>
    </source>
</evidence>
<feature type="compositionally biased region" description="Basic residues" evidence="3">
    <location>
        <begin position="190"/>
        <end position="199"/>
    </location>
</feature>
<protein>
    <submittedName>
        <fullName evidence="5">Polyadenylate-binding protein 2</fullName>
    </submittedName>
</protein>
<dbReference type="PANTHER" id="PTHR23236">
    <property type="entry name" value="EUKARYOTIC TRANSLATION INITIATION FACTOR 4B/4H"/>
    <property type="match status" value="1"/>
</dbReference>
<proteinExistence type="evidence at transcript level"/>
<dbReference type="GO" id="GO:0008143">
    <property type="term" value="F:poly(A) binding"/>
    <property type="evidence" value="ECO:0007669"/>
    <property type="project" value="TreeGrafter"/>
</dbReference>
<dbReference type="SMART" id="SM00360">
    <property type="entry name" value="RRM"/>
    <property type="match status" value="1"/>
</dbReference>
<dbReference type="OrthoDB" id="4726at2759"/>
<dbReference type="InterPro" id="IPR000504">
    <property type="entry name" value="RRM_dom"/>
</dbReference>
<organism evidence="5">
    <name type="scientific">Schmidtea mediterranea</name>
    <name type="common">Freshwater planarian flatworm</name>
    <dbReference type="NCBI Taxonomy" id="79327"/>
    <lineage>
        <taxon>Eukaryota</taxon>
        <taxon>Metazoa</taxon>
        <taxon>Spiralia</taxon>
        <taxon>Lophotrochozoa</taxon>
        <taxon>Platyhelminthes</taxon>
        <taxon>Rhabditophora</taxon>
        <taxon>Seriata</taxon>
        <taxon>Tricladida</taxon>
        <taxon>Continenticola</taxon>
        <taxon>Geoplanoidea</taxon>
        <taxon>Dugesiidae</taxon>
        <taxon>Schmidtea</taxon>
    </lineage>
</organism>